<keyword evidence="3" id="KW-0963">Cytoplasm</keyword>
<evidence type="ECO:0000256" key="6">
    <source>
        <dbReference type="ARBA" id="ARBA00023186"/>
    </source>
</evidence>
<evidence type="ECO:0000313" key="11">
    <source>
        <dbReference type="EMBL" id="SBT34654.1"/>
    </source>
</evidence>
<proteinExistence type="inferred from homology"/>
<dbReference type="CDD" id="cd03336">
    <property type="entry name" value="TCP1_beta"/>
    <property type="match status" value="1"/>
</dbReference>
<keyword evidence="12" id="KW-1185">Reference proteome</keyword>
<dbReference type="GO" id="GO:0140662">
    <property type="term" value="F:ATP-dependent protein folding chaperone"/>
    <property type="evidence" value="ECO:0007669"/>
    <property type="project" value="InterPro"/>
</dbReference>
<dbReference type="Proteomes" id="UP000078555">
    <property type="component" value="Unassembled WGS sequence"/>
</dbReference>
<dbReference type="FunFam" id="3.50.7.10:FF:000002">
    <property type="entry name" value="T-complex protein 1 subunit beta"/>
    <property type="match status" value="1"/>
</dbReference>
<evidence type="ECO:0000256" key="3">
    <source>
        <dbReference type="ARBA" id="ARBA00022490"/>
    </source>
</evidence>
<dbReference type="SUPFAM" id="SSF54849">
    <property type="entry name" value="GroEL-intermediate domain like"/>
    <property type="match status" value="1"/>
</dbReference>
<dbReference type="SUPFAM" id="SSF48592">
    <property type="entry name" value="GroEL equatorial domain-like"/>
    <property type="match status" value="1"/>
</dbReference>
<dbReference type="GO" id="GO:0016887">
    <property type="term" value="F:ATP hydrolysis activity"/>
    <property type="evidence" value="ECO:0007669"/>
    <property type="project" value="InterPro"/>
</dbReference>
<dbReference type="PRINTS" id="PR00304">
    <property type="entry name" value="TCOMPLEXTCP1"/>
</dbReference>
<dbReference type="InterPro" id="IPR027413">
    <property type="entry name" value="GROEL-like_equatorial_sf"/>
</dbReference>
<feature type="compositionally biased region" description="Basic and acidic residues" evidence="9">
    <location>
        <begin position="517"/>
        <end position="542"/>
    </location>
</feature>
<dbReference type="GO" id="GO:0051082">
    <property type="term" value="F:unfolded protein binding"/>
    <property type="evidence" value="ECO:0007669"/>
    <property type="project" value="InterPro"/>
</dbReference>
<keyword evidence="5 8" id="KW-0067">ATP-binding</keyword>
<name>A0A1A8YT11_PLAOA</name>
<comment type="subcellular location">
    <subcellularLocation>
        <location evidence="1">Cytoplasm</location>
    </subcellularLocation>
</comment>
<dbReference type="SUPFAM" id="SSF52029">
    <property type="entry name" value="GroEL apical domain-like"/>
    <property type="match status" value="1"/>
</dbReference>
<gene>
    <name evidence="11" type="ORF">POVWA1_023330</name>
</gene>
<evidence type="ECO:0000313" key="12">
    <source>
        <dbReference type="Proteomes" id="UP000078555"/>
    </source>
</evidence>
<sequence>MNTVIPDVLKQGAQEDKGEIARLQYFVGAIAVGDLVKSTLGPRGLDKILTPLNIEGARSHQHTVTNDGATILKSVWLDNPVSKILVDVSMQQDNKCGDGTTGVVVLASEMLRNAETLIENKIHPQIICDGYRMALKIARESLLKSCFSHDVTSEIFKEDMLKIAKTTLSSKLLTHEKDHFAQLAVNAILRIKNNLNLDLIQIIKKTGGTIKNSYLEDGFILEKRIGINQPKCLTKCKIMIANTPMDTDKIKIYGTKVNVNSFEDIEDLENEEKMKMKKKVENIISHGCNVFINRQLIYNYPEQIFRENDIMTIEHSDFDGMERLANCLDAEIASTFEKELNIKLGYCEKIDEVIIGEDKLIRFSGCKKNGACTIILRGASTHILDESERSLHDALAVLAETLKDNRVVLGAGCSEMIMSNAVDNLARTVEGKRSLAIEAYAKALRQIPTYILDNGGFDSSEIVSKMRAQHTKGNTYAGIDIVNGDVGNVMELGIYESYNAKLSQITSATEARSAARSAERSAERSEERSEERSAERSEERSAEHASSEACAVRLPFFHFSTFLFFHFSISPLFYFSIFPFFHFSTFLFFHSLHFSPVRACTLEIAYKQMTHLASELAVKCVVM</sequence>
<keyword evidence="10" id="KW-0472">Membrane</keyword>
<dbReference type="Gene3D" id="3.30.260.10">
    <property type="entry name" value="TCP-1-like chaperonin intermediate domain"/>
    <property type="match status" value="1"/>
</dbReference>
<evidence type="ECO:0000256" key="7">
    <source>
        <dbReference type="ARBA" id="ARBA00033237"/>
    </source>
</evidence>
<dbReference type="EMBL" id="FLRD01000072">
    <property type="protein sequence ID" value="SBT34654.1"/>
    <property type="molecule type" value="Genomic_DNA"/>
</dbReference>
<evidence type="ECO:0000256" key="1">
    <source>
        <dbReference type="ARBA" id="ARBA00004496"/>
    </source>
</evidence>
<dbReference type="Gene3D" id="1.10.560.10">
    <property type="entry name" value="GroEL-like equatorial domain"/>
    <property type="match status" value="1"/>
</dbReference>
<dbReference type="GO" id="GO:0005832">
    <property type="term" value="C:chaperonin-containing T-complex"/>
    <property type="evidence" value="ECO:0007669"/>
    <property type="project" value="InterPro"/>
</dbReference>
<comment type="similarity">
    <text evidence="2 8">Belongs to the TCP-1 chaperonin family.</text>
</comment>
<dbReference type="InterPro" id="IPR027409">
    <property type="entry name" value="GroEL-like_apical_dom_sf"/>
</dbReference>
<evidence type="ECO:0000256" key="9">
    <source>
        <dbReference type="SAM" id="MobiDB-lite"/>
    </source>
</evidence>
<keyword evidence="4 8" id="KW-0547">Nucleotide-binding</keyword>
<dbReference type="InterPro" id="IPR017998">
    <property type="entry name" value="Chaperone_TCP-1"/>
</dbReference>
<evidence type="ECO:0000256" key="8">
    <source>
        <dbReference type="RuleBase" id="RU004187"/>
    </source>
</evidence>
<organism evidence="11 12">
    <name type="scientific">Plasmodium ovale wallikeri</name>
    <dbReference type="NCBI Taxonomy" id="864142"/>
    <lineage>
        <taxon>Eukaryota</taxon>
        <taxon>Sar</taxon>
        <taxon>Alveolata</taxon>
        <taxon>Apicomplexa</taxon>
        <taxon>Aconoidasida</taxon>
        <taxon>Haemosporida</taxon>
        <taxon>Plasmodiidae</taxon>
        <taxon>Plasmodium</taxon>
        <taxon>Plasmodium (Plasmodium)</taxon>
    </lineage>
</organism>
<dbReference type="PANTHER" id="PTHR11353">
    <property type="entry name" value="CHAPERONIN"/>
    <property type="match status" value="1"/>
</dbReference>
<evidence type="ECO:0000256" key="10">
    <source>
        <dbReference type="SAM" id="Phobius"/>
    </source>
</evidence>
<dbReference type="InterPro" id="IPR002423">
    <property type="entry name" value="Cpn60/GroEL/TCP-1"/>
</dbReference>
<feature type="transmembrane region" description="Helical" evidence="10">
    <location>
        <begin position="563"/>
        <end position="589"/>
    </location>
</feature>
<dbReference type="Pfam" id="PF00118">
    <property type="entry name" value="Cpn60_TCP1"/>
    <property type="match status" value="1"/>
</dbReference>
<dbReference type="PROSITE" id="PS00750">
    <property type="entry name" value="TCP1_1"/>
    <property type="match status" value="1"/>
</dbReference>
<dbReference type="NCBIfam" id="TIGR02341">
    <property type="entry name" value="chap_CCT_beta"/>
    <property type="match status" value="1"/>
</dbReference>
<feature type="region of interest" description="Disordered" evidence="9">
    <location>
        <begin position="513"/>
        <end position="542"/>
    </location>
</feature>
<evidence type="ECO:0000256" key="2">
    <source>
        <dbReference type="ARBA" id="ARBA00008020"/>
    </source>
</evidence>
<dbReference type="GO" id="GO:0005524">
    <property type="term" value="F:ATP binding"/>
    <property type="evidence" value="ECO:0007669"/>
    <property type="project" value="UniProtKB-KW"/>
</dbReference>
<evidence type="ECO:0000256" key="5">
    <source>
        <dbReference type="ARBA" id="ARBA00022840"/>
    </source>
</evidence>
<accession>A0A1A8YT11</accession>
<dbReference type="AlphaFoldDB" id="A0A1A8YT11"/>
<protein>
    <recommendedName>
        <fullName evidence="7">CCT-beta</fullName>
    </recommendedName>
</protein>
<dbReference type="PROSITE" id="PS00751">
    <property type="entry name" value="TCP1_2"/>
    <property type="match status" value="1"/>
</dbReference>
<keyword evidence="6 8" id="KW-0143">Chaperone</keyword>
<evidence type="ECO:0000256" key="4">
    <source>
        <dbReference type="ARBA" id="ARBA00022741"/>
    </source>
</evidence>
<reference evidence="12" key="1">
    <citation type="submission" date="2016-05" db="EMBL/GenBank/DDBJ databases">
        <authorList>
            <person name="Naeem R."/>
        </authorList>
    </citation>
    <scope>NUCLEOTIDE SEQUENCE [LARGE SCALE GENOMIC DNA]</scope>
</reference>
<keyword evidence="10" id="KW-0812">Transmembrane</keyword>
<keyword evidence="10" id="KW-1133">Transmembrane helix</keyword>
<dbReference type="InterPro" id="IPR027410">
    <property type="entry name" value="TCP-1-like_intermed_sf"/>
</dbReference>
<dbReference type="Gene3D" id="3.50.7.10">
    <property type="entry name" value="GroEL"/>
    <property type="match status" value="1"/>
</dbReference>
<dbReference type="InterPro" id="IPR002194">
    <property type="entry name" value="Chaperonin_TCP-1_CS"/>
</dbReference>
<dbReference type="InterPro" id="IPR012716">
    <property type="entry name" value="Chap_CCT_beta"/>
</dbReference>